<name>A0A0K2U3K7_LEPSM</name>
<sequence>EDIGGEGGNIKNIRDIPTQWCPTKVIVLKLNVDILFCKDLTKFNCQVLRTLYHTEIPTEAISGLVKKFVILLKYT</sequence>
<protein>
    <submittedName>
        <fullName evidence="1">Uncharacterized protein</fullName>
    </submittedName>
</protein>
<evidence type="ECO:0000313" key="1">
    <source>
        <dbReference type="EMBL" id="CDW32522.1"/>
    </source>
</evidence>
<dbReference type="EMBL" id="HACA01015161">
    <property type="protein sequence ID" value="CDW32522.1"/>
    <property type="molecule type" value="Transcribed_RNA"/>
</dbReference>
<organism evidence="1">
    <name type="scientific">Lepeophtheirus salmonis</name>
    <name type="common">Salmon louse</name>
    <name type="synonym">Caligus salmonis</name>
    <dbReference type="NCBI Taxonomy" id="72036"/>
    <lineage>
        <taxon>Eukaryota</taxon>
        <taxon>Metazoa</taxon>
        <taxon>Ecdysozoa</taxon>
        <taxon>Arthropoda</taxon>
        <taxon>Crustacea</taxon>
        <taxon>Multicrustacea</taxon>
        <taxon>Hexanauplia</taxon>
        <taxon>Copepoda</taxon>
        <taxon>Siphonostomatoida</taxon>
        <taxon>Caligidae</taxon>
        <taxon>Lepeophtheirus</taxon>
    </lineage>
</organism>
<dbReference type="AlphaFoldDB" id="A0A0K2U3K7"/>
<feature type="non-terminal residue" evidence="1">
    <location>
        <position position="1"/>
    </location>
</feature>
<proteinExistence type="predicted"/>
<accession>A0A0K2U3K7</accession>
<reference evidence="1" key="1">
    <citation type="submission" date="2014-05" db="EMBL/GenBank/DDBJ databases">
        <authorList>
            <person name="Chronopoulou M."/>
        </authorList>
    </citation>
    <scope>NUCLEOTIDE SEQUENCE</scope>
    <source>
        <tissue evidence="1">Whole organism</tissue>
    </source>
</reference>